<dbReference type="GO" id="GO:0048038">
    <property type="term" value="F:quinone binding"/>
    <property type="evidence" value="ECO:0007669"/>
    <property type="project" value="TreeGrafter"/>
</dbReference>
<dbReference type="PANTHER" id="PTHR42760:SF133">
    <property type="entry name" value="3-OXOACYL-[ACYL-CARRIER-PROTEIN] REDUCTASE"/>
    <property type="match status" value="1"/>
</dbReference>
<keyword evidence="3" id="KW-0560">Oxidoreductase</keyword>
<dbReference type="GeneID" id="11505123"/>
<evidence type="ECO:0000256" key="3">
    <source>
        <dbReference type="ARBA" id="ARBA00023002"/>
    </source>
</evidence>
<evidence type="ECO:0000313" key="5">
    <source>
        <dbReference type="EMBL" id="CCE90807.1"/>
    </source>
</evidence>
<evidence type="ECO:0000256" key="4">
    <source>
        <dbReference type="RuleBase" id="RU000363"/>
    </source>
</evidence>
<dbReference type="RefSeq" id="XP_003680018.1">
    <property type="nucleotide sequence ID" value="XM_003679970.1"/>
</dbReference>
<keyword evidence="6" id="KW-1185">Reference proteome</keyword>
<dbReference type="HOGENOM" id="CLU_010194_2_10_1"/>
<dbReference type="eggNOG" id="KOG0725">
    <property type="taxonomic scope" value="Eukaryota"/>
</dbReference>
<dbReference type="InParanoid" id="G8ZQB3"/>
<protein>
    <submittedName>
        <fullName evidence="5">Uncharacterized protein</fullName>
    </submittedName>
</protein>
<accession>G8ZQB3</accession>
<dbReference type="GO" id="GO:0016616">
    <property type="term" value="F:oxidoreductase activity, acting on the CH-OH group of donors, NAD or NADP as acceptor"/>
    <property type="evidence" value="ECO:0007669"/>
    <property type="project" value="TreeGrafter"/>
</dbReference>
<dbReference type="STRING" id="1076872.G8ZQB3"/>
<dbReference type="PANTHER" id="PTHR42760">
    <property type="entry name" value="SHORT-CHAIN DEHYDROGENASES/REDUCTASES FAMILY MEMBER"/>
    <property type="match status" value="1"/>
</dbReference>
<dbReference type="CDD" id="cd05233">
    <property type="entry name" value="SDR_c"/>
    <property type="match status" value="1"/>
</dbReference>
<gene>
    <name evidence="5" type="primary">TDEL0B06780</name>
    <name evidence="5" type="ORF">TDEL_0B06780</name>
</gene>
<proteinExistence type="inferred from homology"/>
<sequence>MTQIVPVAVVTGASRGIGNAIVKKLASHGISCLAIASSPESIRSIALETLHKQQRHRALAIDLSNWPEWTQKETHYGIELQPNTSGNFSLFEMLQSWSTPDKRYCLDLLVNCAGVTQTTLSVSTPPATISRIMNVNFMSCVSLCNMAIRQMIRDRKYTTSTPQIINIGSVLGSSSLRIPGTSIYASSKAALNQYSQVLGQETDRLGINVQTINPGLVRTTNMVQDLDKRSQQQLEQLKGVENQTVDQIADIVWASYTNSM</sequence>
<dbReference type="GO" id="GO:0006633">
    <property type="term" value="P:fatty acid biosynthetic process"/>
    <property type="evidence" value="ECO:0007669"/>
    <property type="project" value="TreeGrafter"/>
</dbReference>
<comment type="similarity">
    <text evidence="1 4">Belongs to the short-chain dehydrogenases/reductases (SDR) family.</text>
</comment>
<organism evidence="5 6">
    <name type="scientific">Torulaspora delbrueckii</name>
    <name type="common">Yeast</name>
    <name type="synonym">Candida colliculosa</name>
    <dbReference type="NCBI Taxonomy" id="4950"/>
    <lineage>
        <taxon>Eukaryota</taxon>
        <taxon>Fungi</taxon>
        <taxon>Dikarya</taxon>
        <taxon>Ascomycota</taxon>
        <taxon>Saccharomycotina</taxon>
        <taxon>Saccharomycetes</taxon>
        <taxon>Saccharomycetales</taxon>
        <taxon>Saccharomycetaceae</taxon>
        <taxon>Torulaspora</taxon>
    </lineage>
</organism>
<dbReference type="PROSITE" id="PS00061">
    <property type="entry name" value="ADH_SHORT"/>
    <property type="match status" value="1"/>
</dbReference>
<dbReference type="Pfam" id="PF00106">
    <property type="entry name" value="adh_short"/>
    <property type="match status" value="2"/>
</dbReference>
<keyword evidence="2" id="KW-0521">NADP</keyword>
<dbReference type="AlphaFoldDB" id="G8ZQB3"/>
<evidence type="ECO:0000256" key="2">
    <source>
        <dbReference type="ARBA" id="ARBA00022857"/>
    </source>
</evidence>
<dbReference type="SUPFAM" id="SSF51735">
    <property type="entry name" value="NAD(P)-binding Rossmann-fold domains"/>
    <property type="match status" value="1"/>
</dbReference>
<name>G8ZQB3_TORDE</name>
<dbReference type="InterPro" id="IPR002347">
    <property type="entry name" value="SDR_fam"/>
</dbReference>
<dbReference type="InterPro" id="IPR036291">
    <property type="entry name" value="NAD(P)-bd_dom_sf"/>
</dbReference>
<reference evidence="5 6" key="1">
    <citation type="journal article" date="2011" name="Proc. Natl. Acad. Sci. U.S.A.">
        <title>Evolutionary erosion of yeast sex chromosomes by mating-type switching accidents.</title>
        <authorList>
            <person name="Gordon J.L."/>
            <person name="Armisen D."/>
            <person name="Proux-Wera E."/>
            <person name="Oheigeartaigh S.S."/>
            <person name="Byrne K.P."/>
            <person name="Wolfe K.H."/>
        </authorList>
    </citation>
    <scope>NUCLEOTIDE SEQUENCE [LARGE SCALE GENOMIC DNA]</scope>
    <source>
        <strain evidence="6">ATCC 10662 / CBS 1146 / NBRC 0425 / NCYC 2629 / NRRL Y-866</strain>
    </source>
</reference>
<dbReference type="PRINTS" id="PR00081">
    <property type="entry name" value="GDHRDH"/>
</dbReference>
<evidence type="ECO:0000256" key="1">
    <source>
        <dbReference type="ARBA" id="ARBA00006484"/>
    </source>
</evidence>
<dbReference type="PRINTS" id="PR00080">
    <property type="entry name" value="SDRFAMILY"/>
</dbReference>
<dbReference type="FunCoup" id="G8ZQB3">
    <property type="interactions" value="162"/>
</dbReference>
<evidence type="ECO:0000313" key="6">
    <source>
        <dbReference type="Proteomes" id="UP000005627"/>
    </source>
</evidence>
<dbReference type="Proteomes" id="UP000005627">
    <property type="component" value="Chromosome 2"/>
</dbReference>
<dbReference type="InterPro" id="IPR020904">
    <property type="entry name" value="Sc_DH/Rdtase_CS"/>
</dbReference>
<dbReference type="EMBL" id="HE616743">
    <property type="protein sequence ID" value="CCE90807.1"/>
    <property type="molecule type" value="Genomic_DNA"/>
</dbReference>
<dbReference type="Gene3D" id="3.40.50.720">
    <property type="entry name" value="NAD(P)-binding Rossmann-like Domain"/>
    <property type="match status" value="1"/>
</dbReference>
<dbReference type="KEGG" id="tdl:TDEL_0B06780"/>
<dbReference type="OrthoDB" id="417891at2759"/>